<reference evidence="11" key="1">
    <citation type="submission" date="2023-06" db="EMBL/GenBank/DDBJ databases">
        <title>Genomic analysis of the entomopathogenic nematode Steinernema hermaphroditum.</title>
        <authorList>
            <person name="Schwarz E.M."/>
            <person name="Heppert J.K."/>
            <person name="Baniya A."/>
            <person name="Schwartz H.T."/>
            <person name="Tan C.-H."/>
            <person name="Antoshechkin I."/>
            <person name="Sternberg P.W."/>
            <person name="Goodrich-Blair H."/>
            <person name="Dillman A.R."/>
        </authorList>
    </citation>
    <scope>NUCLEOTIDE SEQUENCE</scope>
    <source>
        <strain evidence="11">PS9179</strain>
        <tissue evidence="11">Whole animal</tissue>
    </source>
</reference>
<evidence type="ECO:0000259" key="10">
    <source>
        <dbReference type="PROSITE" id="PS50206"/>
    </source>
</evidence>
<dbReference type="AlphaFoldDB" id="A0AA39GYT4"/>
<sequence length="677" mass="74976">MREIQPCQLAECIRQDRVVVVDCRSFMEYNNCHVRGAVNAFYSKMIRRRIQKQGGCCDFINKHLSQYDRLNTGEKVDLVLYGSGRSCSTPNSCADTSSEAFLAILYEQIVKANSDRFRTVMVLKGGFVDFHLRFPELCDSSEKVGGANTPVVDPSGVPLTTPSMSSFPCFDNELENVGPTQIFPFLYLGSQQDALNEEVMQEHNITYVLNLSVNCPRPGFINDDTKFIRFPVNDTATAKLLPHFEQAFDILEQVRARNEVALVHCLAGISRSPTMAVAYVMRYKKMNQDEAYKFVKERRPTISPNFNFMSQLFEYEKMLQKMNILTPPPSASVSPISNTNTSNSVNSSDDEKCPKTAPVSLNSTLPKSASLGHVASSSTFRLQRPTRMFDIPSSPGVNEYGKRASDTPYPKHERPKQLFPSLPLTTPTQEVKPLPEPKLQRPTRFGNNRQRRPGHIGHGEQRKELPSPSTEFERLTFSTPQEMSISNPIFASSAAAMSALQQKSLNKSKYSLTPSTYTTEFPTISESCPIFAANPVFQSELSSPRSQSSSQVEEEKPPTAVVTLRENYNPGQLLDKPESLSSSSLASSPFLSPHYSMDTESPESGYVEGTSEFNSVRNSAISASVSPNTELAPREDTPPFESNSSPPSETTPERSGDLNAADAESLSSSSSLEIVVV</sequence>
<feature type="region of interest" description="Disordered" evidence="7">
    <location>
        <begin position="539"/>
        <end position="677"/>
    </location>
</feature>
<dbReference type="EMBL" id="JAUCMV010000005">
    <property type="protein sequence ID" value="KAK0395004.1"/>
    <property type="molecule type" value="Genomic_DNA"/>
</dbReference>
<comment type="subcellular location">
    <subcellularLocation>
        <location evidence="1">Nucleus</location>
    </subcellularLocation>
</comment>
<dbReference type="InterPro" id="IPR036873">
    <property type="entry name" value="Rhodanese-like_dom_sf"/>
</dbReference>
<dbReference type="InterPro" id="IPR008343">
    <property type="entry name" value="MKP"/>
</dbReference>
<dbReference type="InterPro" id="IPR016130">
    <property type="entry name" value="Tyr_Pase_AS"/>
</dbReference>
<dbReference type="GO" id="GO:0017017">
    <property type="term" value="F:MAP kinase tyrosine/serine/threonine phosphatase activity"/>
    <property type="evidence" value="ECO:0007669"/>
    <property type="project" value="InterPro"/>
</dbReference>
<keyword evidence="6" id="KW-0539">Nucleus</keyword>
<dbReference type="InterPro" id="IPR029021">
    <property type="entry name" value="Prot-tyrosine_phosphatase-like"/>
</dbReference>
<dbReference type="Pfam" id="PF00782">
    <property type="entry name" value="DSPc"/>
    <property type="match status" value="1"/>
</dbReference>
<comment type="similarity">
    <text evidence="2">Belongs to the protein-tyrosine phosphatase family. Non-receptor class dual specificity subfamily.</text>
</comment>
<dbReference type="CDD" id="cd01446">
    <property type="entry name" value="DSP_MapKP"/>
    <property type="match status" value="1"/>
</dbReference>
<dbReference type="PROSITE" id="PS50056">
    <property type="entry name" value="TYR_PHOSPHATASE_2"/>
    <property type="match status" value="1"/>
</dbReference>
<dbReference type="PROSITE" id="PS50054">
    <property type="entry name" value="TYR_PHOSPHATASE_DUAL"/>
    <property type="match status" value="1"/>
</dbReference>
<dbReference type="PROSITE" id="PS00383">
    <property type="entry name" value="TYR_PHOSPHATASE_1"/>
    <property type="match status" value="1"/>
</dbReference>
<organism evidence="11 12">
    <name type="scientific">Steinernema hermaphroditum</name>
    <dbReference type="NCBI Taxonomy" id="289476"/>
    <lineage>
        <taxon>Eukaryota</taxon>
        <taxon>Metazoa</taxon>
        <taxon>Ecdysozoa</taxon>
        <taxon>Nematoda</taxon>
        <taxon>Chromadorea</taxon>
        <taxon>Rhabditida</taxon>
        <taxon>Tylenchina</taxon>
        <taxon>Panagrolaimomorpha</taxon>
        <taxon>Strongyloidoidea</taxon>
        <taxon>Steinernematidae</taxon>
        <taxon>Steinernema</taxon>
    </lineage>
</organism>
<feature type="compositionally biased region" description="Low complexity" evidence="7">
    <location>
        <begin position="579"/>
        <end position="593"/>
    </location>
</feature>
<dbReference type="PROSITE" id="PS50206">
    <property type="entry name" value="RHODANESE_3"/>
    <property type="match status" value="1"/>
</dbReference>
<dbReference type="SUPFAM" id="SSF52821">
    <property type="entry name" value="Rhodanese/Cell cycle control phosphatase"/>
    <property type="match status" value="1"/>
</dbReference>
<protein>
    <recommendedName>
        <fullName evidence="3">protein-tyrosine-phosphatase</fullName>
        <ecNumber evidence="3">3.1.3.48</ecNumber>
    </recommendedName>
</protein>
<dbReference type="InterPro" id="IPR000340">
    <property type="entry name" value="Dual-sp_phosphatase_cat-dom"/>
</dbReference>
<dbReference type="GO" id="GO:0005634">
    <property type="term" value="C:nucleus"/>
    <property type="evidence" value="ECO:0007669"/>
    <property type="project" value="UniProtKB-SubCell"/>
</dbReference>
<evidence type="ECO:0000259" key="9">
    <source>
        <dbReference type="PROSITE" id="PS50056"/>
    </source>
</evidence>
<feature type="region of interest" description="Disordered" evidence="7">
    <location>
        <begin position="388"/>
        <end position="470"/>
    </location>
</feature>
<feature type="region of interest" description="Disordered" evidence="7">
    <location>
        <begin position="326"/>
        <end position="361"/>
    </location>
</feature>
<accession>A0AA39GYT4</accession>
<dbReference type="PANTHER" id="PTHR10159">
    <property type="entry name" value="DUAL SPECIFICITY PROTEIN PHOSPHATASE"/>
    <property type="match status" value="1"/>
</dbReference>
<dbReference type="InterPro" id="IPR020422">
    <property type="entry name" value="TYR_PHOSPHATASE_DUAL_dom"/>
</dbReference>
<feature type="compositionally biased region" description="Basic and acidic residues" evidence="7">
    <location>
        <begin position="400"/>
        <end position="416"/>
    </location>
</feature>
<keyword evidence="5" id="KW-0904">Protein phosphatase</keyword>
<comment type="caution">
    <text evidence="11">The sequence shown here is derived from an EMBL/GenBank/DDBJ whole genome shotgun (WGS) entry which is preliminary data.</text>
</comment>
<feature type="compositionally biased region" description="Low complexity" evidence="7">
    <location>
        <begin position="639"/>
        <end position="650"/>
    </location>
</feature>
<feature type="compositionally biased region" description="Low complexity" evidence="7">
    <location>
        <begin position="665"/>
        <end position="677"/>
    </location>
</feature>
<evidence type="ECO:0000256" key="6">
    <source>
        <dbReference type="ARBA" id="ARBA00023242"/>
    </source>
</evidence>
<keyword evidence="12" id="KW-1185">Reference proteome</keyword>
<feature type="compositionally biased region" description="Low complexity" evidence="7">
    <location>
        <begin position="539"/>
        <end position="551"/>
    </location>
</feature>
<dbReference type="GO" id="GO:0043409">
    <property type="term" value="P:negative regulation of MAPK cascade"/>
    <property type="evidence" value="ECO:0007669"/>
    <property type="project" value="TreeGrafter"/>
</dbReference>
<proteinExistence type="inferred from homology"/>
<dbReference type="Proteomes" id="UP001175271">
    <property type="component" value="Unassembled WGS sequence"/>
</dbReference>
<evidence type="ECO:0000259" key="8">
    <source>
        <dbReference type="PROSITE" id="PS50054"/>
    </source>
</evidence>
<dbReference type="Gene3D" id="3.40.250.10">
    <property type="entry name" value="Rhodanese-like domain"/>
    <property type="match status" value="1"/>
</dbReference>
<feature type="domain" description="Tyrosine specific protein phosphatases" evidence="9">
    <location>
        <begin position="242"/>
        <end position="302"/>
    </location>
</feature>
<dbReference type="InterPro" id="IPR003595">
    <property type="entry name" value="Tyr_Pase_cat"/>
</dbReference>
<feature type="compositionally biased region" description="Low complexity" evidence="7">
    <location>
        <begin position="332"/>
        <end position="347"/>
    </location>
</feature>
<feature type="domain" description="Rhodanese" evidence="10">
    <location>
        <begin position="14"/>
        <end position="139"/>
    </location>
</feature>
<dbReference type="GO" id="GO:0005737">
    <property type="term" value="C:cytoplasm"/>
    <property type="evidence" value="ECO:0007669"/>
    <property type="project" value="TreeGrafter"/>
</dbReference>
<dbReference type="Gene3D" id="3.90.190.10">
    <property type="entry name" value="Protein tyrosine phosphatase superfamily"/>
    <property type="match status" value="1"/>
</dbReference>
<dbReference type="SUPFAM" id="SSF52799">
    <property type="entry name" value="(Phosphotyrosine protein) phosphatases II"/>
    <property type="match status" value="1"/>
</dbReference>
<name>A0AA39GYT4_9BILA</name>
<evidence type="ECO:0000256" key="1">
    <source>
        <dbReference type="ARBA" id="ARBA00004123"/>
    </source>
</evidence>
<evidence type="ECO:0000256" key="5">
    <source>
        <dbReference type="ARBA" id="ARBA00022912"/>
    </source>
</evidence>
<feature type="domain" description="Tyrosine-protein phosphatase" evidence="8">
    <location>
        <begin position="178"/>
        <end position="321"/>
    </location>
</feature>
<evidence type="ECO:0000256" key="3">
    <source>
        <dbReference type="ARBA" id="ARBA00013064"/>
    </source>
</evidence>
<dbReference type="SMART" id="SM00450">
    <property type="entry name" value="RHOD"/>
    <property type="match status" value="1"/>
</dbReference>
<dbReference type="Pfam" id="PF00581">
    <property type="entry name" value="Rhodanese"/>
    <property type="match status" value="1"/>
</dbReference>
<dbReference type="PRINTS" id="PR01764">
    <property type="entry name" value="MAPKPHPHTASE"/>
</dbReference>
<evidence type="ECO:0000256" key="4">
    <source>
        <dbReference type="ARBA" id="ARBA00022801"/>
    </source>
</evidence>
<evidence type="ECO:0000256" key="7">
    <source>
        <dbReference type="SAM" id="MobiDB-lite"/>
    </source>
</evidence>
<dbReference type="GO" id="GO:0033550">
    <property type="term" value="F:MAP kinase tyrosine phosphatase activity"/>
    <property type="evidence" value="ECO:0007669"/>
    <property type="project" value="TreeGrafter"/>
</dbReference>
<dbReference type="InterPro" id="IPR001763">
    <property type="entry name" value="Rhodanese-like_dom"/>
</dbReference>
<evidence type="ECO:0000313" key="12">
    <source>
        <dbReference type="Proteomes" id="UP001175271"/>
    </source>
</evidence>
<dbReference type="SMART" id="SM00195">
    <property type="entry name" value="DSPc"/>
    <property type="match status" value="1"/>
</dbReference>
<evidence type="ECO:0000256" key="2">
    <source>
        <dbReference type="ARBA" id="ARBA00008601"/>
    </source>
</evidence>
<dbReference type="InterPro" id="IPR000387">
    <property type="entry name" value="Tyr_Pase_dom"/>
</dbReference>
<keyword evidence="4" id="KW-0378">Hydrolase</keyword>
<evidence type="ECO:0000313" key="11">
    <source>
        <dbReference type="EMBL" id="KAK0395004.1"/>
    </source>
</evidence>
<dbReference type="EC" id="3.1.3.48" evidence="3"/>
<gene>
    <name evidence="11" type="ORF">QR680_001057</name>
</gene>
<dbReference type="SMART" id="SM00404">
    <property type="entry name" value="PTPc_motif"/>
    <property type="match status" value="1"/>
</dbReference>
<dbReference type="GO" id="GO:0008330">
    <property type="term" value="F:protein tyrosine/threonine phosphatase activity"/>
    <property type="evidence" value="ECO:0007669"/>
    <property type="project" value="TreeGrafter"/>
</dbReference>
<dbReference type="PANTHER" id="PTHR10159:SF533">
    <property type="entry name" value="TYROSINE-PROTEIN PHOSPHATASE VHP-1"/>
    <property type="match status" value="1"/>
</dbReference>
<feature type="compositionally biased region" description="Polar residues" evidence="7">
    <location>
        <begin position="611"/>
        <end position="629"/>
    </location>
</feature>